<gene>
    <name evidence="3" type="ordered locus">Mjls_4581</name>
</gene>
<evidence type="ECO:0000313" key="3">
    <source>
        <dbReference type="EMBL" id="ABO00347.1"/>
    </source>
</evidence>
<dbReference type="GO" id="GO:0006310">
    <property type="term" value="P:DNA recombination"/>
    <property type="evidence" value="ECO:0007669"/>
    <property type="project" value="UniProtKB-KW"/>
</dbReference>
<evidence type="ECO:0000256" key="1">
    <source>
        <dbReference type="ARBA" id="ARBA00023172"/>
    </source>
</evidence>
<reference evidence="3" key="1">
    <citation type="submission" date="2007-02" db="EMBL/GenBank/DDBJ databases">
        <title>Complete sequence of Mycobacterium sp. JLS.</title>
        <authorList>
            <consortium name="US DOE Joint Genome Institute"/>
            <person name="Copeland A."/>
            <person name="Lucas S."/>
            <person name="Lapidus A."/>
            <person name="Barry K."/>
            <person name="Detter J.C."/>
            <person name="Glavina del Rio T."/>
            <person name="Hammon N."/>
            <person name="Israni S."/>
            <person name="Dalin E."/>
            <person name="Tice H."/>
            <person name="Pitluck S."/>
            <person name="Chain P."/>
            <person name="Malfatti S."/>
            <person name="Shin M."/>
            <person name="Vergez L."/>
            <person name="Schmutz J."/>
            <person name="Larimer F."/>
            <person name="Land M."/>
            <person name="Hauser L."/>
            <person name="Kyrpides N."/>
            <person name="Mikhailova N."/>
            <person name="Miller C.D."/>
            <person name="Anderson A.J."/>
            <person name="Sims R.C."/>
            <person name="Richardson P."/>
        </authorList>
    </citation>
    <scope>NUCLEOTIDE SEQUENCE [LARGE SCALE GENOMIC DNA]</scope>
    <source>
        <strain evidence="3">JLS</strain>
    </source>
</reference>
<dbReference type="SUPFAM" id="SSF56349">
    <property type="entry name" value="DNA breaking-rejoining enzymes"/>
    <property type="match status" value="1"/>
</dbReference>
<proteinExistence type="predicted"/>
<dbReference type="KEGG" id="mjl:Mjls_4581"/>
<dbReference type="EMBL" id="CP000580">
    <property type="protein sequence ID" value="ABO00347.1"/>
    <property type="molecule type" value="Genomic_DNA"/>
</dbReference>
<dbReference type="GO" id="GO:0003677">
    <property type="term" value="F:DNA binding"/>
    <property type="evidence" value="ECO:0007669"/>
    <property type="project" value="InterPro"/>
</dbReference>
<organism evidence="3">
    <name type="scientific">Mycobacterium sp. (strain JLS)</name>
    <dbReference type="NCBI Taxonomy" id="164757"/>
    <lineage>
        <taxon>Bacteria</taxon>
        <taxon>Bacillati</taxon>
        <taxon>Actinomycetota</taxon>
        <taxon>Actinomycetes</taxon>
        <taxon>Mycobacteriales</taxon>
        <taxon>Mycobacteriaceae</taxon>
        <taxon>Mycobacterium</taxon>
    </lineage>
</organism>
<protein>
    <submittedName>
        <fullName evidence="3">Uncharacterized protein</fullName>
    </submittedName>
</protein>
<dbReference type="InterPro" id="IPR013762">
    <property type="entry name" value="Integrase-like_cat_sf"/>
</dbReference>
<accession>A0A5Q5CLE1</accession>
<feature type="compositionally biased region" description="Polar residues" evidence="2">
    <location>
        <begin position="42"/>
        <end position="51"/>
    </location>
</feature>
<dbReference type="InterPro" id="IPR011010">
    <property type="entry name" value="DNA_brk_join_enz"/>
</dbReference>
<dbReference type="GO" id="GO:0015074">
    <property type="term" value="P:DNA integration"/>
    <property type="evidence" value="ECO:0007669"/>
    <property type="project" value="InterPro"/>
</dbReference>
<sequence length="116" mass="12903">MLTRHRRVTSVTEVPALSLHNRLPASRTSRRETSSSNATRTQPHTVTAETSRTYVTHLIEFGYPERFVTEQVGHSYASTTAIYTSVSDDFKTKTLQAALRRVYGSSTTTGEGGDEH</sequence>
<dbReference type="AlphaFoldDB" id="A0A5Q5CLE1"/>
<name>A0A5Q5CLE1_MYCSJ</name>
<feature type="region of interest" description="Disordered" evidence="2">
    <location>
        <begin position="1"/>
        <end position="51"/>
    </location>
</feature>
<keyword evidence="1" id="KW-0233">DNA recombination</keyword>
<evidence type="ECO:0000256" key="2">
    <source>
        <dbReference type="SAM" id="MobiDB-lite"/>
    </source>
</evidence>
<dbReference type="Gene3D" id="1.10.443.10">
    <property type="entry name" value="Intergrase catalytic core"/>
    <property type="match status" value="1"/>
</dbReference>